<reference evidence="2 3" key="1">
    <citation type="submission" date="2017-09" db="EMBL/GenBank/DDBJ databases">
        <title>Depth-based differentiation of microbial function through sediment-hosted aquifers and enrichment of novel symbionts in the deep terrestrial subsurface.</title>
        <authorList>
            <person name="Probst A.J."/>
            <person name="Ladd B."/>
            <person name="Jarett J.K."/>
            <person name="Geller-Mcgrath D.E."/>
            <person name="Sieber C.M."/>
            <person name="Emerson J.B."/>
            <person name="Anantharaman K."/>
            <person name="Thomas B.C."/>
            <person name="Malmstrom R."/>
            <person name="Stieglmeier M."/>
            <person name="Klingl A."/>
            <person name="Woyke T."/>
            <person name="Ryan C.M."/>
            <person name="Banfield J.F."/>
        </authorList>
    </citation>
    <scope>NUCLEOTIDE SEQUENCE [LARGE SCALE GENOMIC DNA]</scope>
    <source>
        <strain evidence="2">CG_4_10_14_0_8_um_filter_42_10</strain>
    </source>
</reference>
<sequence length="138" mass="15619">MEKIIEVCSLSEHRIAKGFLPPVPDSTTLQFQFDVRILPDSIGSFPNLPGTNPAVREFVRNQPITQILLLQIKVLLCVCLDAFRTSDQFTVLRLCFLCAGGFQRSVAFAEEMAAWLKEQPGGFPVKIRHFRLEQDAQR</sequence>
<evidence type="ECO:0000259" key="1">
    <source>
        <dbReference type="Pfam" id="PF22740"/>
    </source>
</evidence>
<dbReference type="Proteomes" id="UP000230779">
    <property type="component" value="Unassembled WGS sequence"/>
</dbReference>
<protein>
    <recommendedName>
        <fullName evidence="1">RapZ C-terminal domain-containing protein</fullName>
    </recommendedName>
</protein>
<dbReference type="AlphaFoldDB" id="A0A2M7RK28"/>
<dbReference type="InterPro" id="IPR005337">
    <property type="entry name" value="RapZ-like"/>
</dbReference>
<evidence type="ECO:0000313" key="3">
    <source>
        <dbReference type="Proteomes" id="UP000230779"/>
    </source>
</evidence>
<dbReference type="EMBL" id="PFMD01000030">
    <property type="protein sequence ID" value="PIY96736.1"/>
    <property type="molecule type" value="Genomic_DNA"/>
</dbReference>
<comment type="caution">
    <text evidence="2">The sequence shown here is derived from an EMBL/GenBank/DDBJ whole genome shotgun (WGS) entry which is preliminary data.</text>
</comment>
<evidence type="ECO:0000313" key="2">
    <source>
        <dbReference type="EMBL" id="PIY96736.1"/>
    </source>
</evidence>
<dbReference type="GO" id="GO:0005524">
    <property type="term" value="F:ATP binding"/>
    <property type="evidence" value="ECO:0007669"/>
    <property type="project" value="InterPro"/>
</dbReference>
<gene>
    <name evidence="2" type="ORF">COY66_03175</name>
</gene>
<accession>A0A2M7RK28</accession>
<dbReference type="Pfam" id="PF22740">
    <property type="entry name" value="PapZ_C"/>
    <property type="match status" value="1"/>
</dbReference>
<proteinExistence type="predicted"/>
<feature type="domain" description="RapZ C-terminal" evidence="1">
    <location>
        <begin position="29"/>
        <end position="130"/>
    </location>
</feature>
<name>A0A2M7RK28_9BACT</name>
<organism evidence="2 3">
    <name type="scientific">Candidatus Kerfeldbacteria bacterium CG_4_10_14_0_8_um_filter_42_10</name>
    <dbReference type="NCBI Taxonomy" id="2014248"/>
    <lineage>
        <taxon>Bacteria</taxon>
        <taxon>Candidatus Kerfeldiibacteriota</taxon>
    </lineage>
</organism>
<dbReference type="InterPro" id="IPR053931">
    <property type="entry name" value="RapZ_C"/>
</dbReference>
<dbReference type="PANTHER" id="PTHR30448">
    <property type="entry name" value="RNASE ADAPTER PROTEIN RAPZ"/>
    <property type="match status" value="1"/>
</dbReference>
<dbReference type="PANTHER" id="PTHR30448:SF0">
    <property type="entry name" value="RNASE ADAPTER PROTEIN RAPZ"/>
    <property type="match status" value="1"/>
</dbReference>